<name>A0A3S1CCG8_ELYCH</name>
<accession>A0A3S1CCG8</accession>
<dbReference type="EMBL" id="RQTK01000071">
    <property type="protein sequence ID" value="RUS88924.1"/>
    <property type="molecule type" value="Genomic_DNA"/>
</dbReference>
<feature type="region of interest" description="Disordered" evidence="1">
    <location>
        <begin position="184"/>
        <end position="203"/>
    </location>
</feature>
<evidence type="ECO:0000313" key="2">
    <source>
        <dbReference type="EMBL" id="RUS88924.1"/>
    </source>
</evidence>
<protein>
    <submittedName>
        <fullName evidence="2">Uncharacterized protein</fullName>
    </submittedName>
</protein>
<keyword evidence="3" id="KW-1185">Reference proteome</keyword>
<evidence type="ECO:0000256" key="1">
    <source>
        <dbReference type="SAM" id="MobiDB-lite"/>
    </source>
</evidence>
<organism evidence="2 3">
    <name type="scientific">Elysia chlorotica</name>
    <name type="common">Eastern emerald elysia</name>
    <name type="synonym">Sea slug</name>
    <dbReference type="NCBI Taxonomy" id="188477"/>
    <lineage>
        <taxon>Eukaryota</taxon>
        <taxon>Metazoa</taxon>
        <taxon>Spiralia</taxon>
        <taxon>Lophotrochozoa</taxon>
        <taxon>Mollusca</taxon>
        <taxon>Gastropoda</taxon>
        <taxon>Heterobranchia</taxon>
        <taxon>Euthyneura</taxon>
        <taxon>Panpulmonata</taxon>
        <taxon>Sacoglossa</taxon>
        <taxon>Placobranchoidea</taxon>
        <taxon>Plakobranchidae</taxon>
        <taxon>Elysia</taxon>
    </lineage>
</organism>
<comment type="caution">
    <text evidence="2">The sequence shown here is derived from an EMBL/GenBank/DDBJ whole genome shotgun (WGS) entry which is preliminary data.</text>
</comment>
<evidence type="ECO:0000313" key="3">
    <source>
        <dbReference type="Proteomes" id="UP000271974"/>
    </source>
</evidence>
<dbReference type="Proteomes" id="UP000271974">
    <property type="component" value="Unassembled WGS sequence"/>
</dbReference>
<proteinExistence type="predicted"/>
<reference evidence="2 3" key="1">
    <citation type="submission" date="2019-01" db="EMBL/GenBank/DDBJ databases">
        <title>A draft genome assembly of the solar-powered sea slug Elysia chlorotica.</title>
        <authorList>
            <person name="Cai H."/>
            <person name="Li Q."/>
            <person name="Fang X."/>
            <person name="Li J."/>
            <person name="Curtis N.E."/>
            <person name="Altenburger A."/>
            <person name="Shibata T."/>
            <person name="Feng M."/>
            <person name="Maeda T."/>
            <person name="Schwartz J.A."/>
            <person name="Shigenobu S."/>
            <person name="Lundholm N."/>
            <person name="Nishiyama T."/>
            <person name="Yang H."/>
            <person name="Hasebe M."/>
            <person name="Li S."/>
            <person name="Pierce S.K."/>
            <person name="Wang J."/>
        </authorList>
    </citation>
    <scope>NUCLEOTIDE SEQUENCE [LARGE SCALE GENOMIC DNA]</scope>
    <source>
        <strain evidence="2">EC2010</strain>
        <tissue evidence="2">Whole organism of an adult</tissue>
    </source>
</reference>
<sequence>MFRQPVKLQVTRQDKNLIYSLAPHRASFYTRVKSRGGVAVSLKVKLDIRVLKEDPFYHKFFTVRQLRRSLTFHQKSRSPEVQYLPVILIRRGDFILADSVKARRRKPPRSQLLVGDTTCSGVGFYLQGWDSTYRGGILPTRVGIPPTGVGIPPTVAWGATYRGGEYHLGFVACHLERTLPHEPGSCPKQLANLTRSRQDSPPS</sequence>
<gene>
    <name evidence="2" type="ORF">EGW08_003363</name>
</gene>
<dbReference type="AlphaFoldDB" id="A0A3S1CCG8"/>